<gene>
    <name evidence="1" type="ORF">Q9L58_008995</name>
</gene>
<comment type="caution">
    <text evidence="1">The sequence shown here is derived from an EMBL/GenBank/DDBJ whole genome shotgun (WGS) entry which is preliminary data.</text>
</comment>
<proteinExistence type="predicted"/>
<protein>
    <submittedName>
        <fullName evidence="1">Uncharacterized protein</fullName>
    </submittedName>
</protein>
<name>A0ABR3G8U5_9PEZI</name>
<reference evidence="1 2" key="1">
    <citation type="submission" date="2024-02" db="EMBL/GenBank/DDBJ databases">
        <title>Discinaceae phylogenomics.</title>
        <authorList>
            <person name="Dirks A.C."/>
            <person name="James T.Y."/>
        </authorList>
    </citation>
    <scope>NUCLEOTIDE SEQUENCE [LARGE SCALE GENOMIC DNA]</scope>
    <source>
        <strain evidence="1 2">ACD0624</strain>
    </source>
</reference>
<sequence length="81" mass="8837">MGLHVTARAGAASALGVSVYDVLAAIHKQFKKKADDELEMPVLGNLEWGRSEDLRTKEHWPAVVLVAQKKEAPQSSGKKKN</sequence>
<dbReference type="Proteomes" id="UP001447188">
    <property type="component" value="Unassembled WGS sequence"/>
</dbReference>
<organism evidence="1 2">
    <name type="scientific">Discina gigas</name>
    <dbReference type="NCBI Taxonomy" id="1032678"/>
    <lineage>
        <taxon>Eukaryota</taxon>
        <taxon>Fungi</taxon>
        <taxon>Dikarya</taxon>
        <taxon>Ascomycota</taxon>
        <taxon>Pezizomycotina</taxon>
        <taxon>Pezizomycetes</taxon>
        <taxon>Pezizales</taxon>
        <taxon>Discinaceae</taxon>
        <taxon>Discina</taxon>
    </lineage>
</organism>
<accession>A0ABR3G8U5</accession>
<evidence type="ECO:0000313" key="1">
    <source>
        <dbReference type="EMBL" id="KAL0632127.1"/>
    </source>
</evidence>
<keyword evidence="2" id="KW-1185">Reference proteome</keyword>
<dbReference type="EMBL" id="JBBBZM010000185">
    <property type="protein sequence ID" value="KAL0632127.1"/>
    <property type="molecule type" value="Genomic_DNA"/>
</dbReference>
<evidence type="ECO:0000313" key="2">
    <source>
        <dbReference type="Proteomes" id="UP001447188"/>
    </source>
</evidence>